<dbReference type="EMBL" id="UINC01124438">
    <property type="protein sequence ID" value="SVD01582.1"/>
    <property type="molecule type" value="Genomic_DNA"/>
</dbReference>
<proteinExistence type="predicted"/>
<protein>
    <submittedName>
        <fullName evidence="1">Uncharacterized protein</fullName>
    </submittedName>
</protein>
<sequence>PDIVGVRGAVCGDGDRGRSVAWESVAAFKRQLDMRKTGEVDVFANGNGFVGNGFNENATMPSNGAGGGWVVIDGRGKSCAGVIAALARQFEYDDKSLVEAVLADALNIYDVILWAEQGKHNVLNHRKDTDGSVRVLIQP</sequence>
<evidence type="ECO:0000313" key="1">
    <source>
        <dbReference type="EMBL" id="SVD01582.1"/>
    </source>
</evidence>
<feature type="non-terminal residue" evidence="1">
    <location>
        <position position="1"/>
    </location>
</feature>
<gene>
    <name evidence="1" type="ORF">METZ01_LOCUS354436</name>
</gene>
<reference evidence="1" key="1">
    <citation type="submission" date="2018-05" db="EMBL/GenBank/DDBJ databases">
        <authorList>
            <person name="Lanie J.A."/>
            <person name="Ng W.-L."/>
            <person name="Kazmierczak K.M."/>
            <person name="Andrzejewski T.M."/>
            <person name="Davidsen T.M."/>
            <person name="Wayne K.J."/>
            <person name="Tettelin H."/>
            <person name="Glass J.I."/>
            <person name="Rusch D."/>
            <person name="Podicherti R."/>
            <person name="Tsui H.-C.T."/>
            <person name="Winkler M.E."/>
        </authorList>
    </citation>
    <scope>NUCLEOTIDE SEQUENCE</scope>
</reference>
<name>A0A382RW97_9ZZZZ</name>
<organism evidence="1">
    <name type="scientific">marine metagenome</name>
    <dbReference type="NCBI Taxonomy" id="408172"/>
    <lineage>
        <taxon>unclassified sequences</taxon>
        <taxon>metagenomes</taxon>
        <taxon>ecological metagenomes</taxon>
    </lineage>
</organism>
<accession>A0A382RW97</accession>
<dbReference type="AlphaFoldDB" id="A0A382RW97"/>